<comment type="caution">
    <text evidence="1">The sequence shown here is derived from an EMBL/GenBank/DDBJ whole genome shotgun (WGS) entry which is preliminary data.</text>
</comment>
<dbReference type="RefSeq" id="XP_040712999.1">
    <property type="nucleotide sequence ID" value="XM_040862641.1"/>
</dbReference>
<proteinExistence type="predicted"/>
<name>A0A1Y2DNB9_9PEZI</name>
<dbReference type="Proteomes" id="UP000193689">
    <property type="component" value="Unassembled WGS sequence"/>
</dbReference>
<protein>
    <submittedName>
        <fullName evidence="1">Uncharacterized protein</fullName>
    </submittedName>
</protein>
<reference evidence="1 2" key="1">
    <citation type="submission" date="2016-07" db="EMBL/GenBank/DDBJ databases">
        <title>Pervasive Adenine N6-methylation of Active Genes in Fungi.</title>
        <authorList>
            <consortium name="DOE Joint Genome Institute"/>
            <person name="Mondo S.J."/>
            <person name="Dannebaum R.O."/>
            <person name="Kuo R.C."/>
            <person name="Labutti K."/>
            <person name="Haridas S."/>
            <person name="Kuo A."/>
            <person name="Salamov A."/>
            <person name="Ahrendt S.R."/>
            <person name="Lipzen A."/>
            <person name="Sullivan W."/>
            <person name="Andreopoulos W.B."/>
            <person name="Clum A."/>
            <person name="Lindquist E."/>
            <person name="Daum C."/>
            <person name="Ramamoorthy G.K."/>
            <person name="Gryganskyi A."/>
            <person name="Culley D."/>
            <person name="Magnuson J.K."/>
            <person name="James T.Y."/>
            <person name="O'Malley M.A."/>
            <person name="Stajich J.E."/>
            <person name="Spatafora J.W."/>
            <person name="Visel A."/>
            <person name="Grigoriev I.V."/>
        </authorList>
    </citation>
    <scope>NUCLEOTIDE SEQUENCE [LARGE SCALE GENOMIC DNA]</scope>
    <source>
        <strain evidence="1 2">CBS 129021</strain>
    </source>
</reference>
<dbReference type="EMBL" id="MCFJ01000011">
    <property type="protein sequence ID" value="ORY60772.1"/>
    <property type="molecule type" value="Genomic_DNA"/>
</dbReference>
<dbReference type="AlphaFoldDB" id="A0A1Y2DNB9"/>
<gene>
    <name evidence="1" type="ORF">BCR38DRAFT_46346</name>
</gene>
<organism evidence="1 2">
    <name type="scientific">Pseudomassariella vexata</name>
    <dbReference type="NCBI Taxonomy" id="1141098"/>
    <lineage>
        <taxon>Eukaryota</taxon>
        <taxon>Fungi</taxon>
        <taxon>Dikarya</taxon>
        <taxon>Ascomycota</taxon>
        <taxon>Pezizomycotina</taxon>
        <taxon>Sordariomycetes</taxon>
        <taxon>Xylariomycetidae</taxon>
        <taxon>Amphisphaeriales</taxon>
        <taxon>Pseudomassariaceae</taxon>
        <taxon>Pseudomassariella</taxon>
    </lineage>
</organism>
<dbReference type="InParanoid" id="A0A1Y2DNB9"/>
<sequence>MPNGLPSSMAETERSVDIRWLRIHVFPVKLIRSRIRLKGNTSFQKLRVHLLNILGKTDPSFAIRGLDQARNLSRSSHRHSPNHLRMFGEQAACVCDINVKHYHFTLLASQYWKVCPCWCASRTLAWRRGATLGCDWFANQPRHENVPGSCNLPSRLLSSQPRIRVGKTGRALSLLLVQRGCCLLFRSNFRRCHHHHHHNH</sequence>
<dbReference type="GeneID" id="63778853"/>
<accession>A0A1Y2DNB9</accession>
<evidence type="ECO:0000313" key="1">
    <source>
        <dbReference type="EMBL" id="ORY60772.1"/>
    </source>
</evidence>
<keyword evidence="2" id="KW-1185">Reference proteome</keyword>
<evidence type="ECO:0000313" key="2">
    <source>
        <dbReference type="Proteomes" id="UP000193689"/>
    </source>
</evidence>